<dbReference type="GO" id="GO:0009922">
    <property type="term" value="F:fatty acid elongase activity"/>
    <property type="evidence" value="ECO:0007669"/>
    <property type="project" value="InterPro"/>
</dbReference>
<evidence type="ECO:0000256" key="3">
    <source>
        <dbReference type="ARBA" id="ARBA00022679"/>
    </source>
</evidence>
<organism evidence="12 13">
    <name type="scientific">Peltaster fructicola</name>
    <dbReference type="NCBI Taxonomy" id="286661"/>
    <lineage>
        <taxon>Eukaryota</taxon>
        <taxon>Fungi</taxon>
        <taxon>Dikarya</taxon>
        <taxon>Ascomycota</taxon>
        <taxon>Pezizomycotina</taxon>
        <taxon>Dothideomycetes</taxon>
        <taxon>Dothideomycetes incertae sedis</taxon>
        <taxon>Peltaster</taxon>
    </lineage>
</organism>
<evidence type="ECO:0000256" key="4">
    <source>
        <dbReference type="ARBA" id="ARBA00022692"/>
    </source>
</evidence>
<feature type="compositionally biased region" description="Basic and acidic residues" evidence="11">
    <location>
        <begin position="585"/>
        <end position="604"/>
    </location>
</feature>
<keyword evidence="8 10" id="KW-0472">Membrane</keyword>
<evidence type="ECO:0000313" key="12">
    <source>
        <dbReference type="EMBL" id="QIW96358.1"/>
    </source>
</evidence>
<reference evidence="12 13" key="1">
    <citation type="journal article" date="2016" name="Sci. Rep.">
        <title>Peltaster fructicola genome reveals evolution from an invasive phytopathogen to an ectophytic parasite.</title>
        <authorList>
            <person name="Xu C."/>
            <person name="Chen H."/>
            <person name="Gleason M.L."/>
            <person name="Xu J.R."/>
            <person name="Liu H."/>
            <person name="Zhang R."/>
            <person name="Sun G."/>
        </authorList>
    </citation>
    <scope>NUCLEOTIDE SEQUENCE [LARGE SCALE GENOMIC DNA]</scope>
    <source>
        <strain evidence="12 13">LNHT1506</strain>
    </source>
</reference>
<comment type="subcellular location">
    <subcellularLocation>
        <location evidence="1">Membrane</location>
        <topology evidence="1">Multi-pass membrane protein</topology>
    </subcellularLocation>
</comment>
<name>A0A6H0XP06_9PEZI</name>
<dbReference type="GO" id="GO:0034626">
    <property type="term" value="P:fatty acid elongation, polyunsaturated fatty acid"/>
    <property type="evidence" value="ECO:0007669"/>
    <property type="project" value="TreeGrafter"/>
</dbReference>
<dbReference type="GO" id="GO:0019367">
    <property type="term" value="P:fatty acid elongation, saturated fatty acid"/>
    <property type="evidence" value="ECO:0007669"/>
    <property type="project" value="TreeGrafter"/>
</dbReference>
<dbReference type="GO" id="GO:0034625">
    <property type="term" value="P:fatty acid elongation, monounsaturated fatty acid"/>
    <property type="evidence" value="ECO:0007669"/>
    <property type="project" value="TreeGrafter"/>
</dbReference>
<sequence length="650" mass="72019">MAGPSVYLTLPSWDLFKFPPDPLPPTLPPPVRERSLRSPFGIQPWLFNVAMHPAVPFGFAAAYILIVLNVNAYNTSRNFKPWWISKQRLFKYFVVLHNIVLAIYSAATFLAMFRAIVHTLPDLAGDAGAAGVADALCKLHGPRVLGDAITYNTTINIWESKNQLIKLTGGNPDPTDLGRLWNEGLAFWGWIFYLSKFYEVVDTLIIVAKGKRSPTLQTYHHAGAMLCMWAGMRYMSPPIWMFVFVNSAIHAMMYVYFALAAMNIRVSQSVKRTLTTMQITQFLFGATYAGLHLFISYDIPIATPYKVAAKVAAVASSASSAYSSATSVVSAAIATPTVKENLGLFIKKLLLRAAGEEGVAERIGIPNDKPIAQAIESRLEEVKERVFHQPVYETRWRTEYSRVNCIDTSGEAFAIWLNLLYLAPLTVLFARFFVRSYLSRSKPQNAKQAAKEIAEDAKIAEAETERTVEEAGKRAEDVVRNRGSDVRKEIKSLHEQLKEDIRKMKKGDYGARKVSERISDFEKQVKEYADKAKEQALNTPRRGSPTKGDRAVDEDESHGSPGEHSSEKKKKKKNKNKNKTGGELGESKAESEKVEAADESEAKQDAVLAATEPVRPGADDDTDAMGQSGVGVEPSDPDAPSYAEVADPEK</sequence>
<proteinExistence type="inferred from homology"/>
<accession>A0A6H0XP06</accession>
<dbReference type="AlphaFoldDB" id="A0A6H0XP06"/>
<comment type="catalytic activity">
    <reaction evidence="10">
        <text>an acyl-CoA + malonyl-CoA + H(+) = a 3-oxoacyl-CoA + CO2 + CoA</text>
        <dbReference type="Rhea" id="RHEA:50252"/>
        <dbReference type="ChEBI" id="CHEBI:15378"/>
        <dbReference type="ChEBI" id="CHEBI:16526"/>
        <dbReference type="ChEBI" id="CHEBI:57287"/>
        <dbReference type="ChEBI" id="CHEBI:57384"/>
        <dbReference type="ChEBI" id="CHEBI:58342"/>
        <dbReference type="ChEBI" id="CHEBI:90726"/>
    </reaction>
    <physiologicalReaction direction="left-to-right" evidence="10">
        <dbReference type="Rhea" id="RHEA:50253"/>
    </physiologicalReaction>
</comment>
<keyword evidence="7 10" id="KW-0443">Lipid metabolism</keyword>
<keyword evidence="13" id="KW-1185">Reference proteome</keyword>
<evidence type="ECO:0000256" key="5">
    <source>
        <dbReference type="ARBA" id="ARBA00022832"/>
    </source>
</evidence>
<dbReference type="EMBL" id="CP051139">
    <property type="protein sequence ID" value="QIW96358.1"/>
    <property type="molecule type" value="Genomic_DNA"/>
</dbReference>
<feature type="transmembrane region" description="Helical" evidence="10">
    <location>
        <begin position="413"/>
        <end position="434"/>
    </location>
</feature>
<dbReference type="PANTHER" id="PTHR11157:SF169">
    <property type="entry name" value="ELONGATION OF FATTY ACIDS PROTEIN"/>
    <property type="match status" value="1"/>
</dbReference>
<dbReference type="GO" id="GO:0030148">
    <property type="term" value="P:sphingolipid biosynthetic process"/>
    <property type="evidence" value="ECO:0007669"/>
    <property type="project" value="TreeGrafter"/>
</dbReference>
<keyword evidence="9 10" id="KW-0275">Fatty acid biosynthesis</keyword>
<feature type="transmembrane region" description="Helical" evidence="10">
    <location>
        <begin position="241"/>
        <end position="262"/>
    </location>
</feature>
<feature type="compositionally biased region" description="Basic residues" evidence="11">
    <location>
        <begin position="567"/>
        <end position="578"/>
    </location>
</feature>
<dbReference type="Pfam" id="PF01151">
    <property type="entry name" value="ELO"/>
    <property type="match status" value="1"/>
</dbReference>
<feature type="transmembrane region" description="Helical" evidence="10">
    <location>
        <begin position="45"/>
        <end position="68"/>
    </location>
</feature>
<feature type="transmembrane region" description="Helical" evidence="10">
    <location>
        <begin position="89"/>
        <end position="113"/>
    </location>
</feature>
<comment type="similarity">
    <text evidence="10">Belongs to the ELO family.</text>
</comment>
<feature type="region of interest" description="Disordered" evidence="11">
    <location>
        <begin position="531"/>
        <end position="650"/>
    </location>
</feature>
<evidence type="ECO:0000256" key="8">
    <source>
        <dbReference type="ARBA" id="ARBA00023136"/>
    </source>
</evidence>
<evidence type="ECO:0000256" key="6">
    <source>
        <dbReference type="ARBA" id="ARBA00022989"/>
    </source>
</evidence>
<evidence type="ECO:0000256" key="11">
    <source>
        <dbReference type="SAM" id="MobiDB-lite"/>
    </source>
</evidence>
<feature type="transmembrane region" description="Helical" evidence="10">
    <location>
        <begin position="274"/>
        <end position="295"/>
    </location>
</feature>
<keyword evidence="3 10" id="KW-0808">Transferase</keyword>
<dbReference type="InterPro" id="IPR002076">
    <property type="entry name" value="ELO_fam"/>
</dbReference>
<dbReference type="PANTHER" id="PTHR11157">
    <property type="entry name" value="FATTY ACID ACYL TRANSFERASE-RELATED"/>
    <property type="match status" value="1"/>
</dbReference>
<gene>
    <name evidence="12" type="ORF">AMS68_001876</name>
</gene>
<dbReference type="GO" id="GO:0005789">
    <property type="term" value="C:endoplasmic reticulum membrane"/>
    <property type="evidence" value="ECO:0007669"/>
    <property type="project" value="TreeGrafter"/>
</dbReference>
<protein>
    <recommendedName>
        <fullName evidence="10">Elongation of fatty acids protein</fullName>
        <ecNumber evidence="10">2.3.1.-</ecNumber>
    </recommendedName>
</protein>
<keyword evidence="4 10" id="KW-0812">Transmembrane</keyword>
<keyword evidence="5 10" id="KW-0276">Fatty acid metabolism</keyword>
<dbReference type="Proteomes" id="UP000503462">
    <property type="component" value="Chromosome 1"/>
</dbReference>
<dbReference type="GO" id="GO:0042761">
    <property type="term" value="P:very long-chain fatty acid biosynthetic process"/>
    <property type="evidence" value="ECO:0007669"/>
    <property type="project" value="TreeGrafter"/>
</dbReference>
<keyword evidence="6 10" id="KW-1133">Transmembrane helix</keyword>
<evidence type="ECO:0000256" key="9">
    <source>
        <dbReference type="ARBA" id="ARBA00023160"/>
    </source>
</evidence>
<dbReference type="OrthoDB" id="10259681at2759"/>
<evidence type="ECO:0000256" key="2">
    <source>
        <dbReference type="ARBA" id="ARBA00022516"/>
    </source>
</evidence>
<evidence type="ECO:0000256" key="7">
    <source>
        <dbReference type="ARBA" id="ARBA00023098"/>
    </source>
</evidence>
<keyword evidence="2 10" id="KW-0444">Lipid biosynthesis</keyword>
<evidence type="ECO:0000256" key="10">
    <source>
        <dbReference type="RuleBase" id="RU361115"/>
    </source>
</evidence>
<evidence type="ECO:0000256" key="1">
    <source>
        <dbReference type="ARBA" id="ARBA00004141"/>
    </source>
</evidence>
<evidence type="ECO:0000313" key="13">
    <source>
        <dbReference type="Proteomes" id="UP000503462"/>
    </source>
</evidence>
<dbReference type="EC" id="2.3.1.-" evidence="10"/>
<feature type="transmembrane region" description="Helical" evidence="10">
    <location>
        <begin position="187"/>
        <end position="207"/>
    </location>
</feature>